<sequence length="167" mass="18741">MRFQLIDRIDHWEAGKSLLAAKFLALGEEYLADHFPKFPVMPGVLMLEALVEGAAWLWRASTDYRHPVIVLREARNVKYGNFMQPGHWMTVAVELVKTDGVTAVFRGKGINDAGDQTVSAQFTLFGYSLSDRGPAGVAADEKLQKHWRERWALLTGELSRPKVIATT</sequence>
<organism evidence="2 3">
    <name type="scientific">Limnoglobus roseus</name>
    <dbReference type="NCBI Taxonomy" id="2598579"/>
    <lineage>
        <taxon>Bacteria</taxon>
        <taxon>Pseudomonadati</taxon>
        <taxon>Planctomycetota</taxon>
        <taxon>Planctomycetia</taxon>
        <taxon>Gemmatales</taxon>
        <taxon>Gemmataceae</taxon>
        <taxon>Limnoglobus</taxon>
    </lineage>
</organism>
<gene>
    <name evidence="2" type="ORF">PX52LOC_01282</name>
</gene>
<evidence type="ECO:0000313" key="3">
    <source>
        <dbReference type="Proteomes" id="UP000324974"/>
    </source>
</evidence>
<dbReference type="GO" id="GO:0016829">
    <property type="term" value="F:lyase activity"/>
    <property type="evidence" value="ECO:0007669"/>
    <property type="project" value="UniProtKB-KW"/>
</dbReference>
<keyword evidence="1" id="KW-0456">Lyase</keyword>
<dbReference type="OrthoDB" id="9787658at2"/>
<dbReference type="PANTHER" id="PTHR30272:SF1">
    <property type="entry name" value="3-HYDROXYACYL-[ACYL-CARRIER-PROTEIN] DEHYDRATASE"/>
    <property type="match status" value="1"/>
</dbReference>
<dbReference type="PANTHER" id="PTHR30272">
    <property type="entry name" value="3-HYDROXYACYL-[ACYL-CARRIER-PROTEIN] DEHYDRATASE"/>
    <property type="match status" value="1"/>
</dbReference>
<name>A0A5C1AB84_9BACT</name>
<dbReference type="AlphaFoldDB" id="A0A5C1AB84"/>
<accession>A0A5C1AB84</accession>
<evidence type="ECO:0000313" key="2">
    <source>
        <dbReference type="EMBL" id="QEL14394.1"/>
    </source>
</evidence>
<dbReference type="SUPFAM" id="SSF54637">
    <property type="entry name" value="Thioesterase/thiol ester dehydrase-isomerase"/>
    <property type="match status" value="1"/>
</dbReference>
<dbReference type="Gene3D" id="3.10.129.10">
    <property type="entry name" value="Hotdog Thioesterase"/>
    <property type="match status" value="1"/>
</dbReference>
<proteinExistence type="predicted"/>
<reference evidence="3" key="1">
    <citation type="submission" date="2019-08" db="EMBL/GenBank/DDBJ databases">
        <title>Limnoglobus roseus gen. nov., sp. nov., a novel freshwater planctomycete with a giant genome from the family Gemmataceae.</title>
        <authorList>
            <person name="Kulichevskaya I.S."/>
            <person name="Naumoff D.G."/>
            <person name="Miroshnikov K."/>
            <person name="Ivanova A."/>
            <person name="Philippov D.A."/>
            <person name="Hakobyan A."/>
            <person name="Rijpstra I.C."/>
            <person name="Sinninghe Damste J.S."/>
            <person name="Liesack W."/>
            <person name="Dedysh S.N."/>
        </authorList>
    </citation>
    <scope>NUCLEOTIDE SEQUENCE [LARGE SCALE GENOMIC DNA]</scope>
    <source>
        <strain evidence="3">PX52</strain>
    </source>
</reference>
<protein>
    <submittedName>
        <fullName evidence="2">3-hydroxyacyl-[acyl-carrier-protein] dehydratase FabZ</fullName>
    </submittedName>
</protein>
<dbReference type="KEGG" id="lrs:PX52LOC_01282"/>
<dbReference type="Proteomes" id="UP000324974">
    <property type="component" value="Chromosome"/>
</dbReference>
<dbReference type="InterPro" id="IPR013114">
    <property type="entry name" value="FabA_FabZ"/>
</dbReference>
<evidence type="ECO:0000256" key="1">
    <source>
        <dbReference type="ARBA" id="ARBA00023239"/>
    </source>
</evidence>
<keyword evidence="3" id="KW-1185">Reference proteome</keyword>
<dbReference type="InterPro" id="IPR029069">
    <property type="entry name" value="HotDog_dom_sf"/>
</dbReference>
<dbReference type="Pfam" id="PF07977">
    <property type="entry name" value="FabA"/>
    <property type="match status" value="1"/>
</dbReference>
<dbReference type="EMBL" id="CP042425">
    <property type="protein sequence ID" value="QEL14394.1"/>
    <property type="molecule type" value="Genomic_DNA"/>
</dbReference>